<dbReference type="EMBL" id="PEXX01000050">
    <property type="protein sequence ID" value="PIU10420.1"/>
    <property type="molecule type" value="Genomic_DNA"/>
</dbReference>
<dbReference type="GO" id="GO:0016740">
    <property type="term" value="F:transferase activity"/>
    <property type="evidence" value="ECO:0007669"/>
    <property type="project" value="UniProtKB-KW"/>
</dbReference>
<protein>
    <submittedName>
        <fullName evidence="2">Glycosyltransferase family 2 protein</fullName>
    </submittedName>
</protein>
<comment type="caution">
    <text evidence="2">The sequence shown here is derived from an EMBL/GenBank/DDBJ whole genome shotgun (WGS) entry which is preliminary data.</text>
</comment>
<name>A0A2M6XS13_9BACT</name>
<dbReference type="GO" id="GO:0006487">
    <property type="term" value="P:protein N-linked glycosylation"/>
    <property type="evidence" value="ECO:0007669"/>
    <property type="project" value="TreeGrafter"/>
</dbReference>
<dbReference type="Proteomes" id="UP000230586">
    <property type="component" value="Unassembled WGS sequence"/>
</dbReference>
<accession>A0A2M6XS13</accession>
<proteinExistence type="predicted"/>
<evidence type="ECO:0000259" key="1">
    <source>
        <dbReference type="Pfam" id="PF00535"/>
    </source>
</evidence>
<dbReference type="PANTHER" id="PTHR10859">
    <property type="entry name" value="GLYCOSYL TRANSFERASE"/>
    <property type="match status" value="1"/>
</dbReference>
<dbReference type="Pfam" id="PF00535">
    <property type="entry name" value="Glycos_transf_2"/>
    <property type="match status" value="1"/>
</dbReference>
<keyword evidence="2" id="KW-0808">Transferase</keyword>
<dbReference type="AlphaFoldDB" id="A0A2M6XS13"/>
<sequence>MKISAIVPVYNEDQRELNILLQELDGFVDSVIIVDDGSIPRLDFKNYTLLRHAINRGQGAALQTGTDFAIAHGANIIVHFDADCQHRPVDIVALIKPIQDGQADFVFGSRFLGEKNDMPWSKKYFIHPLARIINLIFTGLKLSDVHNGLRAFSSSVASRVHLSQDRMAHNTEYSYLVKKNKIKYSEVPVRVIYHRYGQTAIGGFKILKELFLGKLLK</sequence>
<feature type="domain" description="Glycosyltransferase 2-like" evidence="1">
    <location>
        <begin position="4"/>
        <end position="157"/>
    </location>
</feature>
<dbReference type="InterPro" id="IPR001173">
    <property type="entry name" value="Glyco_trans_2-like"/>
</dbReference>
<dbReference type="InterPro" id="IPR029044">
    <property type="entry name" value="Nucleotide-diphossugar_trans"/>
</dbReference>
<evidence type="ECO:0000313" key="3">
    <source>
        <dbReference type="Proteomes" id="UP000230586"/>
    </source>
</evidence>
<dbReference type="PANTHER" id="PTHR10859:SF91">
    <property type="entry name" value="DOLICHYL-PHOSPHATE BETA-GLUCOSYLTRANSFERASE"/>
    <property type="match status" value="1"/>
</dbReference>
<reference evidence="3" key="1">
    <citation type="submission" date="2017-09" db="EMBL/GenBank/DDBJ databases">
        <title>Depth-based differentiation of microbial function through sediment-hosted aquifers and enrichment of novel symbionts in the deep terrestrial subsurface.</title>
        <authorList>
            <person name="Probst A.J."/>
            <person name="Ladd B."/>
            <person name="Jarett J.K."/>
            <person name="Geller-Mcgrath D.E."/>
            <person name="Sieber C.M.K."/>
            <person name="Emerson J.B."/>
            <person name="Anantharaman K."/>
            <person name="Thomas B.C."/>
            <person name="Malmstrom R."/>
            <person name="Stieglmeier M."/>
            <person name="Klingl A."/>
            <person name="Woyke T."/>
            <person name="Ryan C.M."/>
            <person name="Banfield J.F."/>
        </authorList>
    </citation>
    <scope>NUCLEOTIDE SEQUENCE [LARGE SCALE GENOMIC DNA]</scope>
</reference>
<organism evidence="2 3">
    <name type="scientific">Candidatus Kuenenbacteria bacterium CG08_land_8_20_14_0_20_37_23</name>
    <dbReference type="NCBI Taxonomy" id="1974617"/>
    <lineage>
        <taxon>Bacteria</taxon>
        <taxon>Candidatus Kueneniibacteriota</taxon>
    </lineage>
</organism>
<evidence type="ECO:0000313" key="2">
    <source>
        <dbReference type="EMBL" id="PIU10420.1"/>
    </source>
</evidence>
<dbReference type="CDD" id="cd04179">
    <property type="entry name" value="DPM_DPG-synthase_like"/>
    <property type="match status" value="1"/>
</dbReference>
<dbReference type="Gene3D" id="3.90.550.10">
    <property type="entry name" value="Spore Coat Polysaccharide Biosynthesis Protein SpsA, Chain A"/>
    <property type="match status" value="1"/>
</dbReference>
<gene>
    <name evidence="2" type="ORF">COT27_03350</name>
</gene>
<dbReference type="SUPFAM" id="SSF53448">
    <property type="entry name" value="Nucleotide-diphospho-sugar transferases"/>
    <property type="match status" value="1"/>
</dbReference>